<dbReference type="AlphaFoldDB" id="A0A841TJ55"/>
<dbReference type="EMBL" id="JACJVN010000057">
    <property type="protein sequence ID" value="MBB6678531.1"/>
    <property type="molecule type" value="Genomic_DNA"/>
</dbReference>
<evidence type="ECO:0000313" key="1">
    <source>
        <dbReference type="EMBL" id="MBB6678531.1"/>
    </source>
</evidence>
<accession>A0A841TJ55</accession>
<dbReference type="RefSeq" id="WP_185179801.1">
    <property type="nucleotide sequence ID" value="NZ_JACJVN010000057.1"/>
</dbReference>
<organism evidence="1 2">
    <name type="scientific">Cohnella lubricantis</name>
    <dbReference type="NCBI Taxonomy" id="2163172"/>
    <lineage>
        <taxon>Bacteria</taxon>
        <taxon>Bacillati</taxon>
        <taxon>Bacillota</taxon>
        <taxon>Bacilli</taxon>
        <taxon>Bacillales</taxon>
        <taxon>Paenibacillaceae</taxon>
        <taxon>Cohnella</taxon>
    </lineage>
</organism>
<name>A0A841TJ55_9BACL</name>
<reference evidence="1 2" key="1">
    <citation type="submission" date="2020-08" db="EMBL/GenBank/DDBJ databases">
        <title>Cohnella phylogeny.</title>
        <authorList>
            <person name="Dunlap C."/>
        </authorList>
    </citation>
    <scope>NUCLEOTIDE SEQUENCE [LARGE SCALE GENOMIC DNA]</scope>
    <source>
        <strain evidence="1 2">DSM 103658</strain>
    </source>
</reference>
<evidence type="ECO:0000313" key="2">
    <source>
        <dbReference type="Proteomes" id="UP000574133"/>
    </source>
</evidence>
<comment type="caution">
    <text evidence="1">The sequence shown here is derived from an EMBL/GenBank/DDBJ whole genome shotgun (WGS) entry which is preliminary data.</text>
</comment>
<protein>
    <submittedName>
        <fullName evidence="1">Cold-shock protein</fullName>
    </submittedName>
</protein>
<dbReference type="InterPro" id="IPR025916">
    <property type="entry name" value="YdjO"/>
</dbReference>
<gene>
    <name evidence="1" type="ORF">H4Q31_14665</name>
</gene>
<sequence length="69" mass="7903">MHYSKKRPLEDVLQEQTAIWSCPNENCKGWMRDNFTFSSTPICSQCQAKMVKGERMLAAVLNTSPIHSK</sequence>
<keyword evidence="2" id="KW-1185">Reference proteome</keyword>
<dbReference type="Proteomes" id="UP000574133">
    <property type="component" value="Unassembled WGS sequence"/>
</dbReference>
<dbReference type="Pfam" id="PF14169">
    <property type="entry name" value="YdjO"/>
    <property type="match status" value="1"/>
</dbReference>
<proteinExistence type="predicted"/>